<dbReference type="InterPro" id="IPR000719">
    <property type="entry name" value="Prot_kinase_dom"/>
</dbReference>
<dbReference type="PANTHER" id="PTHR44329">
    <property type="entry name" value="SERINE/THREONINE-PROTEIN KINASE TNNI3K-RELATED"/>
    <property type="match status" value="1"/>
</dbReference>
<evidence type="ECO:0000313" key="2">
    <source>
        <dbReference type="EMBL" id="CAH1442334.1"/>
    </source>
</evidence>
<name>A0AAU9NWN0_9ASTR</name>
<dbReference type="Gene3D" id="1.10.510.10">
    <property type="entry name" value="Transferase(Phosphotransferase) domain 1"/>
    <property type="match status" value="1"/>
</dbReference>
<dbReference type="PANTHER" id="PTHR44329:SF299">
    <property type="entry name" value="PAS DOMAIN, PROTEIN KINASE-LIKE DOMAIN PROTEIN-RELATED"/>
    <property type="match status" value="1"/>
</dbReference>
<protein>
    <recommendedName>
        <fullName evidence="1">Protein kinase domain-containing protein</fullName>
    </recommendedName>
</protein>
<feature type="domain" description="Protein kinase" evidence="1">
    <location>
        <begin position="1"/>
        <end position="93"/>
    </location>
</feature>
<dbReference type="InterPro" id="IPR001245">
    <property type="entry name" value="Ser-Thr/Tyr_kinase_cat_dom"/>
</dbReference>
<evidence type="ECO:0000313" key="3">
    <source>
        <dbReference type="Proteomes" id="UP001157418"/>
    </source>
</evidence>
<sequence length="114" mass="13247">MAPEVLRNEQADERSDIYSYGVVLWEITTEKIPWDGLNSMQVMEAVGVMNQGLDIPKDVDPQWASLIQRCLCSEPQSRPTFKEILEELHHLDMRFKFMPPLHEDSKSSKELKIM</sequence>
<evidence type="ECO:0000259" key="1">
    <source>
        <dbReference type="PROSITE" id="PS50011"/>
    </source>
</evidence>
<dbReference type="GO" id="GO:0004674">
    <property type="term" value="F:protein serine/threonine kinase activity"/>
    <property type="evidence" value="ECO:0007669"/>
    <property type="project" value="TreeGrafter"/>
</dbReference>
<organism evidence="2 3">
    <name type="scientific">Lactuca virosa</name>
    <dbReference type="NCBI Taxonomy" id="75947"/>
    <lineage>
        <taxon>Eukaryota</taxon>
        <taxon>Viridiplantae</taxon>
        <taxon>Streptophyta</taxon>
        <taxon>Embryophyta</taxon>
        <taxon>Tracheophyta</taxon>
        <taxon>Spermatophyta</taxon>
        <taxon>Magnoliopsida</taxon>
        <taxon>eudicotyledons</taxon>
        <taxon>Gunneridae</taxon>
        <taxon>Pentapetalae</taxon>
        <taxon>asterids</taxon>
        <taxon>campanulids</taxon>
        <taxon>Asterales</taxon>
        <taxon>Asteraceae</taxon>
        <taxon>Cichorioideae</taxon>
        <taxon>Cichorieae</taxon>
        <taxon>Lactucinae</taxon>
        <taxon>Lactuca</taxon>
    </lineage>
</organism>
<dbReference type="AlphaFoldDB" id="A0AAU9NWN0"/>
<dbReference type="Proteomes" id="UP001157418">
    <property type="component" value="Unassembled WGS sequence"/>
</dbReference>
<dbReference type="EMBL" id="CAKMRJ010005412">
    <property type="protein sequence ID" value="CAH1442334.1"/>
    <property type="molecule type" value="Genomic_DNA"/>
</dbReference>
<dbReference type="Pfam" id="PF07714">
    <property type="entry name" value="PK_Tyr_Ser-Thr"/>
    <property type="match status" value="1"/>
</dbReference>
<gene>
    <name evidence="2" type="ORF">LVIROSA_LOCUS28327</name>
</gene>
<dbReference type="InterPro" id="IPR051681">
    <property type="entry name" value="Ser/Thr_Kinases-Pseudokinases"/>
</dbReference>
<dbReference type="SUPFAM" id="SSF56112">
    <property type="entry name" value="Protein kinase-like (PK-like)"/>
    <property type="match status" value="1"/>
</dbReference>
<proteinExistence type="predicted"/>
<comment type="caution">
    <text evidence="2">The sequence shown here is derived from an EMBL/GenBank/DDBJ whole genome shotgun (WGS) entry which is preliminary data.</text>
</comment>
<accession>A0AAU9NWN0</accession>
<reference evidence="2 3" key="1">
    <citation type="submission" date="2022-01" db="EMBL/GenBank/DDBJ databases">
        <authorList>
            <person name="Xiong W."/>
            <person name="Schranz E."/>
        </authorList>
    </citation>
    <scope>NUCLEOTIDE SEQUENCE [LARGE SCALE GENOMIC DNA]</scope>
</reference>
<dbReference type="GO" id="GO:0005524">
    <property type="term" value="F:ATP binding"/>
    <property type="evidence" value="ECO:0007669"/>
    <property type="project" value="InterPro"/>
</dbReference>
<dbReference type="InterPro" id="IPR011009">
    <property type="entry name" value="Kinase-like_dom_sf"/>
</dbReference>
<keyword evidence="3" id="KW-1185">Reference proteome</keyword>
<dbReference type="PROSITE" id="PS50011">
    <property type="entry name" value="PROTEIN_KINASE_DOM"/>
    <property type="match status" value="1"/>
</dbReference>